<dbReference type="PANTHER" id="PTHR46375:SF3">
    <property type="entry name" value="KELCH REPEAT AND BTB DOMAIN-CONTAINING PROTEIN 13"/>
    <property type="match status" value="1"/>
</dbReference>
<accession>A0ABV8V1D8</accession>
<feature type="signal peptide" evidence="1">
    <location>
        <begin position="1"/>
        <end position="29"/>
    </location>
</feature>
<proteinExistence type="predicted"/>
<dbReference type="Pfam" id="PF24681">
    <property type="entry name" value="Kelch_KLHDC2_KLHL20_DRC7"/>
    <property type="match status" value="1"/>
</dbReference>
<dbReference type="Gene3D" id="2.120.10.80">
    <property type="entry name" value="Kelch-type beta propeller"/>
    <property type="match status" value="2"/>
</dbReference>
<evidence type="ECO:0000313" key="3">
    <source>
        <dbReference type="Proteomes" id="UP001595840"/>
    </source>
</evidence>
<dbReference type="InterPro" id="IPR052392">
    <property type="entry name" value="Kelch-BTB_domain-containing"/>
</dbReference>
<protein>
    <submittedName>
        <fullName evidence="2">Kelch repeat-containing protein</fullName>
    </submittedName>
</protein>
<comment type="caution">
    <text evidence="2">The sequence shown here is derived from an EMBL/GenBank/DDBJ whole genome shotgun (WGS) entry which is preliminary data.</text>
</comment>
<dbReference type="InterPro" id="IPR015915">
    <property type="entry name" value="Kelch-typ_b-propeller"/>
</dbReference>
<dbReference type="SUPFAM" id="SSF117281">
    <property type="entry name" value="Kelch motif"/>
    <property type="match status" value="1"/>
</dbReference>
<reference evidence="3" key="1">
    <citation type="journal article" date="2019" name="Int. J. Syst. Evol. Microbiol.">
        <title>The Global Catalogue of Microorganisms (GCM) 10K type strain sequencing project: providing services to taxonomists for standard genome sequencing and annotation.</title>
        <authorList>
            <consortium name="The Broad Institute Genomics Platform"/>
            <consortium name="The Broad Institute Genome Sequencing Center for Infectious Disease"/>
            <person name="Wu L."/>
            <person name="Ma J."/>
        </authorList>
    </citation>
    <scope>NUCLEOTIDE SEQUENCE [LARGE SCALE GENOMIC DNA]</scope>
    <source>
        <strain evidence="3">CECT 8570</strain>
    </source>
</reference>
<evidence type="ECO:0000313" key="2">
    <source>
        <dbReference type="EMBL" id="MFC4361714.1"/>
    </source>
</evidence>
<name>A0ABV8V1D8_9GAMM</name>
<dbReference type="InterPro" id="IPR006652">
    <property type="entry name" value="Kelch_1"/>
</dbReference>
<feature type="chain" id="PRO_5046045444" evidence="1">
    <location>
        <begin position="30"/>
        <end position="344"/>
    </location>
</feature>
<dbReference type="RefSeq" id="WP_290263621.1">
    <property type="nucleotide sequence ID" value="NZ_JAUFQG010000006.1"/>
</dbReference>
<dbReference type="SMART" id="SM00612">
    <property type="entry name" value="Kelch"/>
    <property type="match status" value="3"/>
</dbReference>
<keyword evidence="3" id="KW-1185">Reference proteome</keyword>
<keyword evidence="1" id="KW-0732">Signal</keyword>
<dbReference type="PROSITE" id="PS51257">
    <property type="entry name" value="PROKAR_LIPOPROTEIN"/>
    <property type="match status" value="1"/>
</dbReference>
<dbReference type="PANTHER" id="PTHR46375">
    <property type="entry name" value="KELCH REPEAT AND BTB DOMAIN-CONTAINING PROTEIN 13-RELATED"/>
    <property type="match status" value="1"/>
</dbReference>
<sequence length="344" mass="37697">MKTISLALCSSLCVTLILLSLAACNTSKAAFAWEIVQAIGTPTARHEAGLVAIENNIFLIGGRRVNPTDVCNTETQRWTRKSAPPFELHHFQPVAWQGKIYILGAMTGQWPNEVPVKHVIIYDPLSDQFTIGDPIPTHRQRGAAGAVAYRDKIYLIGGITRGHMGGYQAWFDEYDPKHGQWRELDNAPNARDHFQAATAAHYLFAFAGRTTSKETDQDMSLTVKYGNVYDFDTEQWLAVSEQEALPTLRAGNSAIALGSNVIIAGGESVSQVPAHTEVDVYDIATKTWRAWPSNLEGRHGTGLVRVDEYLYTISGSGNRGGGPELTTIERLNLSGMPFCSASCK</sequence>
<dbReference type="EMBL" id="JBHSCX010000004">
    <property type="protein sequence ID" value="MFC4361714.1"/>
    <property type="molecule type" value="Genomic_DNA"/>
</dbReference>
<dbReference type="Proteomes" id="UP001595840">
    <property type="component" value="Unassembled WGS sequence"/>
</dbReference>
<evidence type="ECO:0000256" key="1">
    <source>
        <dbReference type="SAM" id="SignalP"/>
    </source>
</evidence>
<gene>
    <name evidence="2" type="ORF">ACFOX3_05325</name>
</gene>
<organism evidence="2 3">
    <name type="scientific">Simiduia curdlanivorans</name>
    <dbReference type="NCBI Taxonomy" id="1492769"/>
    <lineage>
        <taxon>Bacteria</taxon>
        <taxon>Pseudomonadati</taxon>
        <taxon>Pseudomonadota</taxon>
        <taxon>Gammaproteobacteria</taxon>
        <taxon>Cellvibrionales</taxon>
        <taxon>Cellvibrionaceae</taxon>
        <taxon>Simiduia</taxon>
    </lineage>
</organism>